<comment type="caution">
    <text evidence="1">The sequence shown here is derived from an EMBL/GenBank/DDBJ whole genome shotgun (WGS) entry which is preliminary data.</text>
</comment>
<dbReference type="EMBL" id="SPMY01000033">
    <property type="protein sequence ID" value="NMQ28478.1"/>
    <property type="molecule type" value="Genomic_DNA"/>
</dbReference>
<evidence type="ECO:0000313" key="1">
    <source>
        <dbReference type="EMBL" id="NMQ28478.1"/>
    </source>
</evidence>
<keyword evidence="2" id="KW-1185">Reference proteome</keyword>
<dbReference type="Pfam" id="PF04883">
    <property type="entry name" value="HK97-gp10_like"/>
    <property type="match status" value="1"/>
</dbReference>
<name>A0ABX1TZ42_9PROT</name>
<reference evidence="1 2" key="1">
    <citation type="submission" date="2019-03" db="EMBL/GenBank/DDBJ databases">
        <title>Metabolic reconstructions from genomes of highly enriched 'Candidatus Accumulibacter' and 'Candidatus Competibacter' bioreactor populations.</title>
        <authorList>
            <person name="Annavajhala M.K."/>
            <person name="Welles L."/>
            <person name="Abbas B."/>
            <person name="Sorokin D."/>
            <person name="Park H."/>
            <person name="Van Loosdrecht M."/>
            <person name="Chandran K."/>
        </authorList>
    </citation>
    <scope>NUCLEOTIDE SEQUENCE [LARGE SCALE GENOMIC DNA]</scope>
    <source>
        <strain evidence="1 2">SBR_S</strain>
    </source>
</reference>
<protein>
    <recommendedName>
        <fullName evidence="3">HK97 gp10 family phage protein</fullName>
    </recommendedName>
</protein>
<dbReference type="InterPro" id="IPR010064">
    <property type="entry name" value="HK97-gp10_tail"/>
</dbReference>
<dbReference type="NCBIfam" id="TIGR01725">
    <property type="entry name" value="phge_HK97_gp10"/>
    <property type="match status" value="1"/>
</dbReference>
<accession>A0ABX1TZ42</accession>
<dbReference type="Proteomes" id="UP000749010">
    <property type="component" value="Unassembled WGS sequence"/>
</dbReference>
<dbReference type="RefSeq" id="WP_169066935.1">
    <property type="nucleotide sequence ID" value="NZ_SPMY01000033.1"/>
</dbReference>
<evidence type="ECO:0000313" key="2">
    <source>
        <dbReference type="Proteomes" id="UP000749010"/>
    </source>
</evidence>
<gene>
    <name evidence="1" type="ORF">E4Q23_12385</name>
</gene>
<organism evidence="1 2">
    <name type="scientific">Candidatus Accumulibacter phosphatis</name>
    <dbReference type="NCBI Taxonomy" id="327160"/>
    <lineage>
        <taxon>Bacteria</taxon>
        <taxon>Pseudomonadati</taxon>
        <taxon>Pseudomonadota</taxon>
        <taxon>Betaproteobacteria</taxon>
        <taxon>Candidatus Accumulibacter</taxon>
    </lineage>
</organism>
<proteinExistence type="predicted"/>
<sequence>MSSDLTVRLQGVEELKRALARVPDKLRRKGLLKALRVSARLVRDDARLAAPVRQTRKINHRPGTVKRAISIRTSKFARRAGDVGVFVSVRPLRGARQKRLGAAGANNPNDPYYWRFLEFGTRKLTARPFLRPASRKLPQVAEAFIVSATAEINRLNTGSE</sequence>
<evidence type="ECO:0008006" key="3">
    <source>
        <dbReference type="Google" id="ProtNLM"/>
    </source>
</evidence>